<name>A0ABV9PFE2_9FLAO</name>
<organism evidence="1 2">
    <name type="scientific">Flavobacterium branchiicola</name>
    <dbReference type="NCBI Taxonomy" id="1114875"/>
    <lineage>
        <taxon>Bacteria</taxon>
        <taxon>Pseudomonadati</taxon>
        <taxon>Bacteroidota</taxon>
        <taxon>Flavobacteriia</taxon>
        <taxon>Flavobacteriales</taxon>
        <taxon>Flavobacteriaceae</taxon>
        <taxon>Flavobacterium</taxon>
    </lineage>
</organism>
<evidence type="ECO:0000313" key="1">
    <source>
        <dbReference type="EMBL" id="MFC4747298.1"/>
    </source>
</evidence>
<evidence type="ECO:0000313" key="2">
    <source>
        <dbReference type="Proteomes" id="UP001595935"/>
    </source>
</evidence>
<sequence length="138" mass="16607">MTDWEVNKKWNQMDKQLFRENLLKTIDELIPIQTQSDTFFRFIVTINEEISKKHNSDDDLMRLVVFNNYNMPQKIIELDDVIDLLAHPRVRFPLWINVSVEEFKEHSIIFKLESSSRFRKPSQLQNKETNHPPFKAVF</sequence>
<protein>
    <submittedName>
        <fullName evidence="1">Uncharacterized protein</fullName>
    </submittedName>
</protein>
<dbReference type="RefSeq" id="WP_213257564.1">
    <property type="nucleotide sequence ID" value="NZ_JAGYWA010000003.1"/>
</dbReference>
<gene>
    <name evidence="1" type="ORF">ACFO5S_07565</name>
</gene>
<comment type="caution">
    <text evidence="1">The sequence shown here is derived from an EMBL/GenBank/DDBJ whole genome shotgun (WGS) entry which is preliminary data.</text>
</comment>
<proteinExistence type="predicted"/>
<accession>A0ABV9PFE2</accession>
<dbReference type="EMBL" id="JBHSGV010000003">
    <property type="protein sequence ID" value="MFC4747298.1"/>
    <property type="molecule type" value="Genomic_DNA"/>
</dbReference>
<reference evidence="2" key="1">
    <citation type="journal article" date="2019" name="Int. J. Syst. Evol. Microbiol.">
        <title>The Global Catalogue of Microorganisms (GCM) 10K type strain sequencing project: providing services to taxonomists for standard genome sequencing and annotation.</title>
        <authorList>
            <consortium name="The Broad Institute Genomics Platform"/>
            <consortium name="The Broad Institute Genome Sequencing Center for Infectious Disease"/>
            <person name="Wu L."/>
            <person name="Ma J."/>
        </authorList>
    </citation>
    <scope>NUCLEOTIDE SEQUENCE [LARGE SCALE GENOMIC DNA]</scope>
    <source>
        <strain evidence="2">WYCCWR 13023</strain>
    </source>
</reference>
<dbReference type="Proteomes" id="UP001595935">
    <property type="component" value="Unassembled WGS sequence"/>
</dbReference>
<keyword evidence="2" id="KW-1185">Reference proteome</keyword>